<dbReference type="PROSITE" id="PS51194">
    <property type="entry name" value="HELICASE_CTER"/>
    <property type="match status" value="1"/>
</dbReference>
<dbReference type="Gene3D" id="3.40.50.300">
    <property type="entry name" value="P-loop containing nucleotide triphosphate hydrolases"/>
    <property type="match status" value="2"/>
</dbReference>
<dbReference type="InterPro" id="IPR041236">
    <property type="entry name" value="PriA_C"/>
</dbReference>
<feature type="binding site" evidence="12">
    <location>
        <position position="446"/>
    </location>
    <ligand>
        <name>Zn(2+)</name>
        <dbReference type="ChEBI" id="CHEBI:29105"/>
        <label>1</label>
    </ligand>
</feature>
<dbReference type="NCBIfam" id="TIGR00595">
    <property type="entry name" value="priA"/>
    <property type="match status" value="1"/>
</dbReference>
<dbReference type="FunFam" id="3.40.50.300:FF:000489">
    <property type="entry name" value="Primosome assembly protein PriA"/>
    <property type="match status" value="1"/>
</dbReference>
<dbReference type="GO" id="GO:1990077">
    <property type="term" value="C:primosome complex"/>
    <property type="evidence" value="ECO:0007669"/>
    <property type="project" value="UniProtKB-UniRule"/>
</dbReference>
<dbReference type="Pfam" id="PF18074">
    <property type="entry name" value="PriA_C"/>
    <property type="match status" value="1"/>
</dbReference>
<evidence type="ECO:0000256" key="1">
    <source>
        <dbReference type="ARBA" id="ARBA00022515"/>
    </source>
</evidence>
<dbReference type="SUPFAM" id="SSF52540">
    <property type="entry name" value="P-loop containing nucleoside triphosphate hydrolases"/>
    <property type="match status" value="1"/>
</dbReference>
<evidence type="ECO:0000259" key="13">
    <source>
        <dbReference type="PROSITE" id="PS51192"/>
    </source>
</evidence>
<comment type="catalytic activity">
    <reaction evidence="11 12">
        <text>ATP + H2O = ADP + phosphate + H(+)</text>
        <dbReference type="Rhea" id="RHEA:13065"/>
        <dbReference type="ChEBI" id="CHEBI:15377"/>
        <dbReference type="ChEBI" id="CHEBI:15378"/>
        <dbReference type="ChEBI" id="CHEBI:30616"/>
        <dbReference type="ChEBI" id="CHEBI:43474"/>
        <dbReference type="ChEBI" id="CHEBI:456216"/>
        <dbReference type="EC" id="5.6.2.4"/>
    </reaction>
</comment>
<dbReference type="GO" id="GO:0006270">
    <property type="term" value="P:DNA replication initiation"/>
    <property type="evidence" value="ECO:0007669"/>
    <property type="project" value="TreeGrafter"/>
</dbReference>
<dbReference type="InterPro" id="IPR001650">
    <property type="entry name" value="Helicase_C-like"/>
</dbReference>
<evidence type="ECO:0000256" key="7">
    <source>
        <dbReference type="ARBA" id="ARBA00022833"/>
    </source>
</evidence>
<dbReference type="InterPro" id="IPR040498">
    <property type="entry name" value="PriA_CRR"/>
</dbReference>
<dbReference type="GO" id="GO:0003677">
    <property type="term" value="F:DNA binding"/>
    <property type="evidence" value="ECO:0007669"/>
    <property type="project" value="UniProtKB-UniRule"/>
</dbReference>
<evidence type="ECO:0000256" key="11">
    <source>
        <dbReference type="ARBA" id="ARBA00048988"/>
    </source>
</evidence>
<dbReference type="PROSITE" id="PS51192">
    <property type="entry name" value="HELICASE_ATP_BIND_1"/>
    <property type="match status" value="1"/>
</dbReference>
<dbReference type="Pfam" id="PF00270">
    <property type="entry name" value="DEAD"/>
    <property type="match status" value="1"/>
</dbReference>
<dbReference type="GO" id="GO:0008270">
    <property type="term" value="F:zinc ion binding"/>
    <property type="evidence" value="ECO:0007669"/>
    <property type="project" value="UniProtKB-UniRule"/>
</dbReference>
<protein>
    <recommendedName>
        <fullName evidence="12">Replication restart protein PriA</fullName>
    </recommendedName>
    <alternativeName>
        <fullName evidence="12">ATP-dependent DNA helicase PriA</fullName>
        <ecNumber evidence="12">5.6.2.4</ecNumber>
    </alternativeName>
    <alternativeName>
        <fullName evidence="12">DNA 3'-5' helicase PriA</fullName>
    </alternativeName>
</protein>
<evidence type="ECO:0000256" key="3">
    <source>
        <dbReference type="ARBA" id="ARBA00022723"/>
    </source>
</evidence>
<feature type="domain" description="Helicase ATP-binding" evidence="13">
    <location>
        <begin position="218"/>
        <end position="384"/>
    </location>
</feature>
<feature type="binding site" evidence="12">
    <location>
        <position position="483"/>
    </location>
    <ligand>
        <name>Zn(2+)</name>
        <dbReference type="ChEBI" id="CHEBI:29105"/>
        <label>1</label>
    </ligand>
</feature>
<organism evidence="15 16">
    <name type="scientific">Idiomarina piscisalsi</name>
    <dbReference type="NCBI Taxonomy" id="1096243"/>
    <lineage>
        <taxon>Bacteria</taxon>
        <taxon>Pseudomonadati</taxon>
        <taxon>Pseudomonadota</taxon>
        <taxon>Gammaproteobacteria</taxon>
        <taxon>Alteromonadales</taxon>
        <taxon>Idiomarinaceae</taxon>
        <taxon>Idiomarina</taxon>
    </lineage>
</organism>
<feature type="binding site" evidence="12">
    <location>
        <position position="443"/>
    </location>
    <ligand>
        <name>Zn(2+)</name>
        <dbReference type="ChEBI" id="CHEBI:29105"/>
        <label>1</label>
    </ligand>
</feature>
<feature type="binding site" evidence="12">
    <location>
        <position position="452"/>
    </location>
    <ligand>
        <name>Zn(2+)</name>
        <dbReference type="ChEBI" id="CHEBI:29105"/>
        <label>2</label>
    </ligand>
</feature>
<dbReference type="AlphaFoldDB" id="A0A432YMG4"/>
<dbReference type="CDD" id="cd18804">
    <property type="entry name" value="SF2_C_priA"/>
    <property type="match status" value="1"/>
</dbReference>
<dbReference type="Pfam" id="PF17764">
    <property type="entry name" value="PriA_3primeBD"/>
    <property type="match status" value="1"/>
</dbReference>
<keyword evidence="8 12" id="KW-0067">ATP-binding</keyword>
<dbReference type="InterPro" id="IPR014001">
    <property type="entry name" value="Helicase_ATP-bd"/>
</dbReference>
<dbReference type="PANTHER" id="PTHR30580">
    <property type="entry name" value="PRIMOSOMAL PROTEIN N"/>
    <property type="match status" value="1"/>
</dbReference>
<dbReference type="GO" id="GO:0043138">
    <property type="term" value="F:3'-5' DNA helicase activity"/>
    <property type="evidence" value="ECO:0007669"/>
    <property type="project" value="UniProtKB-EC"/>
</dbReference>
<dbReference type="GO" id="GO:0016887">
    <property type="term" value="F:ATP hydrolysis activity"/>
    <property type="evidence" value="ECO:0007669"/>
    <property type="project" value="RHEA"/>
</dbReference>
<sequence>MTQANTSGERRYKIALPLPLRQTYDYLCNSPEPLPQGVRVRVPFGQRQLVGYVVSEANDPAPEFELKYVKNVLDAKRLWPEDVWQLVNWAADYYHHSLGDAAANSLPVLLRKGDAPEYLTETFYALTDLGLAQSINDLKGATRQQQVLAALKHQPLRRSDLSDIGVSSAVLRTLQDKGWITVQERAPEKPKDWRNQQTVLREEGHSLNTEQAVAVSTINQQSKHSTLLLEGVTGSGKTEVYLQAMQPVLERGEQVLVLVPEIGLTPQTLQRFKERFDVPVVMLHSAMSDRERLNTWLDAKHGHAAIVIGTRSAVFTPCQKLGLIVVDEEHDLSYKQQDGFRYHARDLATKRAALLDIPLVLGSATASLETLNNAVSKRFHWLQLGQRAGGAKMVKHELIDLKQQPVKAGISKALQEQIQTEIERGNQVLLFLNRRGFAPALMCHECGWLAQCHRCDAYYTVHKTHQQLQCHHCGSQQRIPRQCGSCGSPQLISHGVGTEQLEHTLKEMFPGRGVLRIDRDSTRRKGQLDEYLQKATNNEYPLLVGTQMLAKGHHFPNVTLVALLDVDGALYSADFRAAERLGQLYTQVAGRAGREHKAGKVVLQTHHPEHELIQDLLNNGYSHFALTALAERQQSELPPFSYLALFRAEATDRDAVIQAMTQIQQLMPDVEGAFLLGPMPALMERKAGRYRYQLLLHCSSRKLRFQLIEHLLPQINALPLLKKVRWSLDIDPQDFS</sequence>
<keyword evidence="3 12" id="KW-0479">Metal-binding</keyword>
<comment type="function">
    <text evidence="12">Initiates the restart of stalled replication forks, which reloads the replicative helicase on sites other than the origin of replication. Recognizes and binds to abandoned replication forks and remodels them to uncover a helicase loading site. Promotes assembly of the primosome at these replication forks.</text>
</comment>
<dbReference type="GO" id="GO:0006269">
    <property type="term" value="P:DNA replication, synthesis of primer"/>
    <property type="evidence" value="ECO:0007669"/>
    <property type="project" value="UniProtKB-KW"/>
</dbReference>
<dbReference type="InterPro" id="IPR027417">
    <property type="entry name" value="P-loop_NTPase"/>
</dbReference>
<evidence type="ECO:0000256" key="8">
    <source>
        <dbReference type="ARBA" id="ARBA00022840"/>
    </source>
</evidence>
<dbReference type="HAMAP" id="MF_00983">
    <property type="entry name" value="PriA"/>
    <property type="match status" value="1"/>
</dbReference>
<dbReference type="RefSeq" id="WP_126752862.1">
    <property type="nucleotide sequence ID" value="NZ_JBHUMT010000003.1"/>
</dbReference>
<keyword evidence="9 12" id="KW-0238">DNA-binding</keyword>
<dbReference type="InterPro" id="IPR042115">
    <property type="entry name" value="PriA_3primeBD_sf"/>
</dbReference>
<comment type="subunit">
    <text evidence="12">Component of the replication restart primosome.</text>
</comment>
<dbReference type="EMBL" id="PIQA01000013">
    <property type="protein sequence ID" value="RUO62035.1"/>
    <property type="molecule type" value="Genomic_DNA"/>
</dbReference>
<evidence type="ECO:0000256" key="5">
    <source>
        <dbReference type="ARBA" id="ARBA00022801"/>
    </source>
</evidence>
<feature type="binding site" evidence="12">
    <location>
        <position position="473"/>
    </location>
    <ligand>
        <name>Zn(2+)</name>
        <dbReference type="ChEBI" id="CHEBI:29105"/>
        <label>2</label>
    </ligand>
</feature>
<dbReference type="SMART" id="SM00487">
    <property type="entry name" value="DEXDc"/>
    <property type="match status" value="1"/>
</dbReference>
<accession>A0A432YMG4</accession>
<reference evidence="15 16" key="1">
    <citation type="journal article" date="2011" name="Front. Microbiol.">
        <title>Genomic signatures of strain selection and enhancement in Bacillus atrophaeus var. globigii, a historical biowarfare simulant.</title>
        <authorList>
            <person name="Gibbons H.S."/>
            <person name="Broomall S.M."/>
            <person name="McNew L.A."/>
            <person name="Daligault H."/>
            <person name="Chapman C."/>
            <person name="Bruce D."/>
            <person name="Karavis M."/>
            <person name="Krepps M."/>
            <person name="McGregor P.A."/>
            <person name="Hong C."/>
            <person name="Park K.H."/>
            <person name="Akmal A."/>
            <person name="Feldman A."/>
            <person name="Lin J.S."/>
            <person name="Chang W.E."/>
            <person name="Higgs B.W."/>
            <person name="Demirev P."/>
            <person name="Lindquist J."/>
            <person name="Liem A."/>
            <person name="Fochler E."/>
            <person name="Read T.D."/>
            <person name="Tapia R."/>
            <person name="Johnson S."/>
            <person name="Bishop-Lilly K.A."/>
            <person name="Detter C."/>
            <person name="Han C."/>
            <person name="Sozhamannan S."/>
            <person name="Rosenzweig C.N."/>
            <person name="Skowronski E.W."/>
        </authorList>
    </citation>
    <scope>NUCLEOTIDE SEQUENCE [LARGE SCALE GENOMIC DNA]</scope>
    <source>
        <strain evidence="15 16">TPS4-2</strain>
    </source>
</reference>
<keyword evidence="6 12" id="KW-0347">Helicase</keyword>
<dbReference type="EC" id="5.6.2.4" evidence="12"/>
<dbReference type="Gene3D" id="3.40.1440.60">
    <property type="entry name" value="PriA, 3(prime) DNA-binding domain"/>
    <property type="match status" value="1"/>
</dbReference>
<comment type="cofactor">
    <cofactor evidence="12">
        <name>Zn(2+)</name>
        <dbReference type="ChEBI" id="CHEBI:29105"/>
    </cofactor>
    <text evidence="12">Binds 2 zinc ions per subunit.</text>
</comment>
<keyword evidence="10 12" id="KW-0413">Isomerase</keyword>
<dbReference type="GO" id="GO:0006302">
    <property type="term" value="P:double-strand break repair"/>
    <property type="evidence" value="ECO:0007669"/>
    <property type="project" value="InterPro"/>
</dbReference>
<proteinExistence type="inferred from homology"/>
<feature type="domain" description="Helicase C-terminal" evidence="14">
    <location>
        <begin position="478"/>
        <end position="637"/>
    </location>
</feature>
<keyword evidence="2 12" id="KW-0235">DNA replication</keyword>
<dbReference type="Proteomes" id="UP000288361">
    <property type="component" value="Unassembled WGS sequence"/>
</dbReference>
<keyword evidence="1 12" id="KW-0639">Primosome</keyword>
<dbReference type="CDD" id="cd17929">
    <property type="entry name" value="DEXHc_priA"/>
    <property type="match status" value="1"/>
</dbReference>
<dbReference type="GO" id="GO:0006310">
    <property type="term" value="P:DNA recombination"/>
    <property type="evidence" value="ECO:0007669"/>
    <property type="project" value="InterPro"/>
</dbReference>
<dbReference type="NCBIfam" id="NF004067">
    <property type="entry name" value="PRK05580.1-4"/>
    <property type="match status" value="1"/>
</dbReference>
<evidence type="ECO:0000313" key="15">
    <source>
        <dbReference type="EMBL" id="RUO62035.1"/>
    </source>
</evidence>
<evidence type="ECO:0000256" key="4">
    <source>
        <dbReference type="ARBA" id="ARBA00022741"/>
    </source>
</evidence>
<dbReference type="Pfam" id="PF00271">
    <property type="entry name" value="Helicase_C"/>
    <property type="match status" value="1"/>
</dbReference>
<comment type="similarity">
    <text evidence="12">Belongs to the helicase family. PriA subfamily.</text>
</comment>
<dbReference type="InterPro" id="IPR011545">
    <property type="entry name" value="DEAD/DEAH_box_helicase_dom"/>
</dbReference>
<feature type="binding site" evidence="12">
    <location>
        <position position="486"/>
    </location>
    <ligand>
        <name>Zn(2+)</name>
        <dbReference type="ChEBI" id="CHEBI:29105"/>
        <label>1</label>
    </ligand>
</feature>
<evidence type="ECO:0000256" key="2">
    <source>
        <dbReference type="ARBA" id="ARBA00022705"/>
    </source>
</evidence>
<dbReference type="InterPro" id="IPR005259">
    <property type="entry name" value="PriA"/>
</dbReference>
<gene>
    <name evidence="12" type="primary">priA</name>
    <name evidence="15" type="ORF">CWI73_11235</name>
</gene>
<keyword evidence="5 12" id="KW-0378">Hydrolase</keyword>
<dbReference type="InterPro" id="IPR048949">
    <property type="entry name" value="WHD_PriA"/>
</dbReference>
<evidence type="ECO:0000256" key="10">
    <source>
        <dbReference type="ARBA" id="ARBA00023235"/>
    </source>
</evidence>
<evidence type="ECO:0000313" key="16">
    <source>
        <dbReference type="Proteomes" id="UP000288361"/>
    </source>
</evidence>
<comment type="catalytic activity">
    <reaction evidence="12">
        <text>Couples ATP hydrolysis with the unwinding of duplex DNA by translocating in the 3'-5' direction.</text>
        <dbReference type="EC" id="5.6.2.4"/>
    </reaction>
</comment>
<dbReference type="InterPro" id="IPR041222">
    <property type="entry name" value="PriA_3primeBD"/>
</dbReference>
<dbReference type="FunFam" id="3.40.1440.60:FF:000001">
    <property type="entry name" value="Primosomal protein N"/>
    <property type="match status" value="1"/>
</dbReference>
<dbReference type="SMART" id="SM00490">
    <property type="entry name" value="HELICc"/>
    <property type="match status" value="1"/>
</dbReference>
<evidence type="ECO:0000256" key="6">
    <source>
        <dbReference type="ARBA" id="ARBA00022806"/>
    </source>
</evidence>
<dbReference type="Pfam" id="PF18319">
    <property type="entry name" value="Zn_ribbon_PriA"/>
    <property type="match status" value="1"/>
</dbReference>
<evidence type="ECO:0000259" key="14">
    <source>
        <dbReference type="PROSITE" id="PS51194"/>
    </source>
</evidence>
<dbReference type="PANTHER" id="PTHR30580:SF0">
    <property type="entry name" value="PRIMOSOMAL PROTEIN N"/>
    <property type="match status" value="1"/>
</dbReference>
<keyword evidence="4 12" id="KW-0547">Nucleotide-binding</keyword>
<name>A0A432YMG4_9GAMM</name>
<evidence type="ECO:0000256" key="12">
    <source>
        <dbReference type="HAMAP-Rule" id="MF_00983"/>
    </source>
</evidence>
<evidence type="ECO:0000256" key="9">
    <source>
        <dbReference type="ARBA" id="ARBA00023125"/>
    </source>
</evidence>
<feature type="binding site" evidence="12">
    <location>
        <position position="455"/>
    </location>
    <ligand>
        <name>Zn(2+)</name>
        <dbReference type="ChEBI" id="CHEBI:29105"/>
        <label>2</label>
    </ligand>
</feature>
<dbReference type="NCBIfam" id="NF004065">
    <property type="entry name" value="PRK05580.1-1"/>
    <property type="match status" value="1"/>
</dbReference>
<dbReference type="Pfam" id="PF21213">
    <property type="entry name" value="WHD_PriA"/>
    <property type="match status" value="1"/>
</dbReference>
<feature type="binding site" evidence="12">
    <location>
        <position position="470"/>
    </location>
    <ligand>
        <name>Zn(2+)</name>
        <dbReference type="ChEBI" id="CHEBI:29105"/>
        <label>2</label>
    </ligand>
</feature>
<dbReference type="GO" id="GO:0005524">
    <property type="term" value="F:ATP binding"/>
    <property type="evidence" value="ECO:0007669"/>
    <property type="project" value="UniProtKB-UniRule"/>
</dbReference>
<keyword evidence="7 12" id="KW-0862">Zinc</keyword>
<comment type="caution">
    <text evidence="15">The sequence shown here is derived from an EMBL/GenBank/DDBJ whole genome shotgun (WGS) entry which is preliminary data.</text>
</comment>